<gene>
    <name evidence="1" type="ORF">BV22DRAFT_1049004</name>
</gene>
<dbReference type="EMBL" id="MU266491">
    <property type="protein sequence ID" value="KAH7922261.1"/>
    <property type="molecule type" value="Genomic_DNA"/>
</dbReference>
<accession>A0ACB8BAP3</accession>
<name>A0ACB8BAP3_9AGAM</name>
<proteinExistence type="predicted"/>
<reference evidence="1" key="1">
    <citation type="journal article" date="2021" name="New Phytol.">
        <title>Evolutionary innovations through gain and loss of genes in the ectomycorrhizal Boletales.</title>
        <authorList>
            <person name="Wu G."/>
            <person name="Miyauchi S."/>
            <person name="Morin E."/>
            <person name="Kuo A."/>
            <person name="Drula E."/>
            <person name="Varga T."/>
            <person name="Kohler A."/>
            <person name="Feng B."/>
            <person name="Cao Y."/>
            <person name="Lipzen A."/>
            <person name="Daum C."/>
            <person name="Hundley H."/>
            <person name="Pangilinan J."/>
            <person name="Johnson J."/>
            <person name="Barry K."/>
            <person name="LaButti K."/>
            <person name="Ng V."/>
            <person name="Ahrendt S."/>
            <person name="Min B."/>
            <person name="Choi I.G."/>
            <person name="Park H."/>
            <person name="Plett J.M."/>
            <person name="Magnuson J."/>
            <person name="Spatafora J.W."/>
            <person name="Nagy L.G."/>
            <person name="Henrissat B."/>
            <person name="Grigoriev I.V."/>
            <person name="Yang Z.L."/>
            <person name="Xu J."/>
            <person name="Martin F.M."/>
        </authorList>
    </citation>
    <scope>NUCLEOTIDE SEQUENCE</scope>
    <source>
        <strain evidence="1">KUC20120723A-06</strain>
    </source>
</reference>
<organism evidence="1 2">
    <name type="scientific">Leucogyrophana mollusca</name>
    <dbReference type="NCBI Taxonomy" id="85980"/>
    <lineage>
        <taxon>Eukaryota</taxon>
        <taxon>Fungi</taxon>
        <taxon>Dikarya</taxon>
        <taxon>Basidiomycota</taxon>
        <taxon>Agaricomycotina</taxon>
        <taxon>Agaricomycetes</taxon>
        <taxon>Agaricomycetidae</taxon>
        <taxon>Boletales</taxon>
        <taxon>Boletales incertae sedis</taxon>
        <taxon>Leucogyrophana</taxon>
    </lineage>
</organism>
<protein>
    <submittedName>
        <fullName evidence="1">Uncharacterized protein</fullName>
    </submittedName>
</protein>
<comment type="caution">
    <text evidence="1">The sequence shown here is derived from an EMBL/GenBank/DDBJ whole genome shotgun (WGS) entry which is preliminary data.</text>
</comment>
<sequence>MDPYVEFAVRLQTVNYFEVSIASLFTYDYLYNLEDEITLIWKENGWGLGKVLFVLVRYIPFAMFPLSLSFALPAYVNVELCAPLFFADIAALLRSEERAED</sequence>
<evidence type="ECO:0000313" key="2">
    <source>
        <dbReference type="Proteomes" id="UP000790709"/>
    </source>
</evidence>
<dbReference type="Proteomes" id="UP000790709">
    <property type="component" value="Unassembled WGS sequence"/>
</dbReference>
<keyword evidence="2" id="KW-1185">Reference proteome</keyword>
<evidence type="ECO:0000313" key="1">
    <source>
        <dbReference type="EMBL" id="KAH7922261.1"/>
    </source>
</evidence>